<feature type="coiled-coil region" evidence="6">
    <location>
        <begin position="31"/>
        <end position="76"/>
    </location>
</feature>
<evidence type="ECO:0000313" key="7">
    <source>
        <dbReference type="EMBL" id="KAF4656250.1"/>
    </source>
</evidence>
<evidence type="ECO:0000256" key="5">
    <source>
        <dbReference type="PROSITE-ProRule" id="PRU00339"/>
    </source>
</evidence>
<dbReference type="GO" id="GO:0006457">
    <property type="term" value="P:protein folding"/>
    <property type="evidence" value="ECO:0007669"/>
    <property type="project" value="InterPro"/>
</dbReference>
<dbReference type="SUPFAM" id="SSF58014">
    <property type="entry name" value="Coiled-coil domain of nucleotide exchange factor GrpE"/>
    <property type="match status" value="1"/>
</dbReference>
<dbReference type="PANTHER" id="PTHR44858">
    <property type="entry name" value="TETRATRICOPEPTIDE REPEAT PROTEIN 6"/>
    <property type="match status" value="1"/>
</dbReference>
<dbReference type="Gene3D" id="1.25.40.10">
    <property type="entry name" value="Tetratricopeptide repeat domain"/>
    <property type="match status" value="6"/>
</dbReference>
<dbReference type="Pfam" id="PF00515">
    <property type="entry name" value="TPR_1"/>
    <property type="match status" value="2"/>
</dbReference>
<dbReference type="InterPro" id="IPR011990">
    <property type="entry name" value="TPR-like_helical_dom_sf"/>
</dbReference>
<keyword evidence="2" id="KW-0677">Repeat</keyword>
<reference evidence="7 8" key="1">
    <citation type="submission" date="2020-04" db="EMBL/GenBank/DDBJ databases">
        <title>Perkinsus olseni comparative genomics.</title>
        <authorList>
            <person name="Bogema D.R."/>
        </authorList>
    </citation>
    <scope>NUCLEOTIDE SEQUENCE [LARGE SCALE GENOMIC DNA]</scope>
    <source>
        <strain evidence="7">ATCC PRA-31</strain>
    </source>
</reference>
<organism evidence="7 8">
    <name type="scientific">Perkinsus olseni</name>
    <name type="common">Perkinsus atlanticus</name>
    <dbReference type="NCBI Taxonomy" id="32597"/>
    <lineage>
        <taxon>Eukaryota</taxon>
        <taxon>Sar</taxon>
        <taxon>Alveolata</taxon>
        <taxon>Perkinsozoa</taxon>
        <taxon>Perkinsea</taxon>
        <taxon>Perkinsida</taxon>
        <taxon>Perkinsidae</taxon>
        <taxon>Perkinsus</taxon>
    </lineage>
</organism>
<evidence type="ECO:0000256" key="2">
    <source>
        <dbReference type="ARBA" id="ARBA00022737"/>
    </source>
</evidence>
<feature type="repeat" description="TPR" evidence="5">
    <location>
        <begin position="422"/>
        <end position="455"/>
    </location>
</feature>
<dbReference type="AlphaFoldDB" id="A0A7J6LB98"/>
<gene>
    <name evidence="7" type="ORF">FOL46_007890</name>
</gene>
<dbReference type="PROSITE" id="PS50005">
    <property type="entry name" value="TPR"/>
    <property type="match status" value="6"/>
</dbReference>
<protein>
    <submittedName>
        <fullName evidence="7">Uncharacterized protein</fullName>
    </submittedName>
</protein>
<evidence type="ECO:0000313" key="8">
    <source>
        <dbReference type="Proteomes" id="UP000572268"/>
    </source>
</evidence>
<keyword evidence="4" id="KW-0143">Chaperone</keyword>
<feature type="repeat" description="TPR" evidence="5">
    <location>
        <begin position="456"/>
        <end position="489"/>
    </location>
</feature>
<evidence type="ECO:0000256" key="4">
    <source>
        <dbReference type="ARBA" id="ARBA00023186"/>
    </source>
</evidence>
<keyword evidence="3 5" id="KW-0802">TPR repeat</keyword>
<dbReference type="Pfam" id="PF13181">
    <property type="entry name" value="TPR_8"/>
    <property type="match status" value="1"/>
</dbReference>
<dbReference type="SUPFAM" id="SSF48452">
    <property type="entry name" value="TPR-like"/>
    <property type="match status" value="3"/>
</dbReference>
<dbReference type="EMBL" id="JABANN010000593">
    <property type="protein sequence ID" value="KAF4656250.1"/>
    <property type="molecule type" value="Genomic_DNA"/>
</dbReference>
<dbReference type="Pfam" id="PF13174">
    <property type="entry name" value="TPR_6"/>
    <property type="match status" value="1"/>
</dbReference>
<dbReference type="PROSITE" id="PS50293">
    <property type="entry name" value="TPR_REGION"/>
    <property type="match status" value="1"/>
</dbReference>
<dbReference type="GO" id="GO:0051087">
    <property type="term" value="F:protein-folding chaperone binding"/>
    <property type="evidence" value="ECO:0007669"/>
    <property type="project" value="InterPro"/>
</dbReference>
<feature type="repeat" description="TPR" evidence="5">
    <location>
        <begin position="245"/>
        <end position="278"/>
    </location>
</feature>
<dbReference type="GO" id="GO:0042803">
    <property type="term" value="F:protein homodimerization activity"/>
    <property type="evidence" value="ECO:0007669"/>
    <property type="project" value="InterPro"/>
</dbReference>
<dbReference type="GO" id="GO:0000774">
    <property type="term" value="F:adenyl-nucleotide exchange factor activity"/>
    <property type="evidence" value="ECO:0007669"/>
    <property type="project" value="InterPro"/>
</dbReference>
<feature type="repeat" description="TPR" evidence="5">
    <location>
        <begin position="830"/>
        <end position="863"/>
    </location>
</feature>
<dbReference type="InterPro" id="IPR050498">
    <property type="entry name" value="Ycf3"/>
</dbReference>
<proteinExistence type="inferred from homology"/>
<dbReference type="InterPro" id="IPR000740">
    <property type="entry name" value="GrpE"/>
</dbReference>
<comment type="caution">
    <text evidence="7">The sequence shown here is derived from an EMBL/GenBank/DDBJ whole genome shotgun (WGS) entry which is preliminary data.</text>
</comment>
<comment type="similarity">
    <text evidence="1">Belongs to the GrpE family.</text>
</comment>
<dbReference type="PANTHER" id="PTHR44858:SF1">
    <property type="entry name" value="UDP-N-ACETYLGLUCOSAMINE--PEPTIDE N-ACETYLGLUCOSAMINYLTRANSFERASE SPINDLY-RELATED"/>
    <property type="match status" value="1"/>
</dbReference>
<dbReference type="SMART" id="SM00028">
    <property type="entry name" value="TPR"/>
    <property type="match status" value="16"/>
</dbReference>
<feature type="repeat" description="TPR" evidence="5">
    <location>
        <begin position="719"/>
        <end position="752"/>
    </location>
</feature>
<dbReference type="Pfam" id="PF01025">
    <property type="entry name" value="GrpE"/>
    <property type="match status" value="1"/>
</dbReference>
<evidence type="ECO:0000256" key="1">
    <source>
        <dbReference type="ARBA" id="ARBA00009054"/>
    </source>
</evidence>
<name>A0A7J6LB98_PEROL</name>
<evidence type="ECO:0000256" key="6">
    <source>
        <dbReference type="SAM" id="Coils"/>
    </source>
</evidence>
<accession>A0A7J6LB98</accession>
<sequence length="927" mass="103856">MLATCTSSFITRYFATAAPKAAASALPFANLAKAQAALTKHEDKLKKAQHDLLLKYASLENNRREREQNVKDAEKKHVKVFAASIVDVATKMNEAGDLADQLASKEEASEKLKSVAEGVSIARDFLVRSVMLQKYQIEPFTVEKGEKYDVARHEIALESAVKQVKKGEDAFVDGVSKEGWKMGEDVLRKARGGAMPATSKRNYKKALELAKNAAPLLKGSSTSSADREQGIALLTEAITLAPDKAAFYSLRGKAFAHAGMFQRALFDYSMTIRLEPTAAKHYGCRAECFKKLGRVADCLKDHTEAVRHEKGGGRYIFERAMIYFEVGDYSAAAQDITTALSKECANPFRAYLCRGICHRHNKDIDQSVDDLNKAIELNSADTDAHDHLGLSLLLSRDYKGALGAFTKAVVGCTTPAEDDRKARYLNHRGLVQHQLKEYDKALEDYTASLRLNPHEDNTYFNRGNTYCLLDEYEKAIEDYDKAMAIDPKNAEYSHYKGLAHENAGRTEEAIESFQLVLEKDDTYLAAELHLGMMYRRSRKFEDALACLMDDRFEAVTDKRMLGQVYETRGLICGDMDSLEESLGYLDRAIEVVESARREEDPELKDALDGALGEYLFHRGVVRSKLKRYEEALADLHESLKLSPKDAAAVLNERGMCWKYLGNLPEAISDLSAAVEKSGGTVLQYLCNRAQCFLEFGLFTRADDDLSKAISIGGTESRGNCLYYRRGVARFVQQRFEESIKDLRKAVHLDPPPEASMADLYYHLGLCEANVGTRPQRALHAFTKAIKCLPSEGPPKPHYIHEMAKALQMCGEHEKALRNFSEVLRWQPLNARAMFRRAFSFKALKMFDEAAEDFEAARELEPNDMRFVVNYKKIADYEAVTLGPAGYEDQIPYRDAKASAVPSLDRGLAKYNELVAEVDDDDDDDDDL</sequence>
<dbReference type="InterPro" id="IPR013805">
    <property type="entry name" value="GrpE_CC"/>
</dbReference>
<keyword evidence="6" id="KW-0175">Coiled coil</keyword>
<feature type="repeat" description="TPR" evidence="5">
    <location>
        <begin position="612"/>
        <end position="645"/>
    </location>
</feature>
<dbReference type="Proteomes" id="UP000572268">
    <property type="component" value="Unassembled WGS sequence"/>
</dbReference>
<dbReference type="Pfam" id="PF13432">
    <property type="entry name" value="TPR_16"/>
    <property type="match status" value="1"/>
</dbReference>
<evidence type="ECO:0000256" key="3">
    <source>
        <dbReference type="ARBA" id="ARBA00022803"/>
    </source>
</evidence>
<dbReference type="InterPro" id="IPR019734">
    <property type="entry name" value="TPR_rpt"/>
</dbReference>